<proteinExistence type="inferred from homology"/>
<dbReference type="GO" id="GO:0046656">
    <property type="term" value="P:folic acid biosynthetic process"/>
    <property type="evidence" value="ECO:0007669"/>
    <property type="project" value="UniProtKB-KW"/>
</dbReference>
<evidence type="ECO:0000256" key="1">
    <source>
        <dbReference type="ARBA" id="ARBA00000012"/>
    </source>
</evidence>
<dbReference type="Gene3D" id="3.20.20.20">
    <property type="entry name" value="Dihydropteroate synthase-like"/>
    <property type="match status" value="1"/>
</dbReference>
<comment type="similarity">
    <text evidence="4 12">Belongs to the DHPS family.</text>
</comment>
<dbReference type="UniPathway" id="UPA00077">
    <property type="reaction ID" value="UER00156"/>
</dbReference>
<comment type="cofactor">
    <cofactor evidence="2 12">
        <name>Mg(2+)</name>
        <dbReference type="ChEBI" id="CHEBI:18420"/>
    </cofactor>
</comment>
<evidence type="ECO:0000256" key="7">
    <source>
        <dbReference type="ARBA" id="ARBA00022679"/>
    </source>
</evidence>
<evidence type="ECO:0000256" key="4">
    <source>
        <dbReference type="ARBA" id="ARBA00009503"/>
    </source>
</evidence>
<evidence type="ECO:0000256" key="5">
    <source>
        <dbReference type="ARBA" id="ARBA00012458"/>
    </source>
</evidence>
<dbReference type="GO" id="GO:0004156">
    <property type="term" value="F:dihydropteroate synthase activity"/>
    <property type="evidence" value="ECO:0007669"/>
    <property type="project" value="UniProtKB-EC"/>
</dbReference>
<dbReference type="SUPFAM" id="SSF51717">
    <property type="entry name" value="Dihydropteroate synthetase-like"/>
    <property type="match status" value="1"/>
</dbReference>
<dbReference type="Pfam" id="PF00809">
    <property type="entry name" value="Pterin_bind"/>
    <property type="match status" value="1"/>
</dbReference>
<evidence type="ECO:0000256" key="11">
    <source>
        <dbReference type="ARBA" id="ARBA00030193"/>
    </source>
</evidence>
<feature type="domain" description="Pterin-binding" evidence="13">
    <location>
        <begin position="71"/>
        <end position="325"/>
    </location>
</feature>
<reference evidence="15" key="1">
    <citation type="submission" date="2016-10" db="EMBL/GenBank/DDBJ databases">
        <authorList>
            <person name="Varghese N."/>
            <person name="Submissions S."/>
        </authorList>
    </citation>
    <scope>NUCLEOTIDE SEQUENCE [LARGE SCALE GENOMIC DNA]</scope>
    <source>
        <strain evidence="15">DSM 26893</strain>
    </source>
</reference>
<dbReference type="GO" id="GO:0005829">
    <property type="term" value="C:cytosol"/>
    <property type="evidence" value="ECO:0007669"/>
    <property type="project" value="TreeGrafter"/>
</dbReference>
<evidence type="ECO:0000313" key="14">
    <source>
        <dbReference type="EMBL" id="SEN95397.1"/>
    </source>
</evidence>
<organism evidence="14 15">
    <name type="scientific">Palleronia pelagia</name>
    <dbReference type="NCBI Taxonomy" id="387096"/>
    <lineage>
        <taxon>Bacteria</taxon>
        <taxon>Pseudomonadati</taxon>
        <taxon>Pseudomonadota</taxon>
        <taxon>Alphaproteobacteria</taxon>
        <taxon>Rhodobacterales</taxon>
        <taxon>Roseobacteraceae</taxon>
        <taxon>Palleronia</taxon>
    </lineage>
</organism>
<evidence type="ECO:0000256" key="6">
    <source>
        <dbReference type="ARBA" id="ARBA00016919"/>
    </source>
</evidence>
<dbReference type="InterPro" id="IPR011005">
    <property type="entry name" value="Dihydropteroate_synth-like_sf"/>
</dbReference>
<dbReference type="OrthoDB" id="9811744at2"/>
<keyword evidence="15" id="KW-1185">Reference proteome</keyword>
<evidence type="ECO:0000256" key="9">
    <source>
        <dbReference type="ARBA" id="ARBA00022842"/>
    </source>
</evidence>
<dbReference type="PANTHER" id="PTHR20941:SF1">
    <property type="entry name" value="FOLIC ACID SYNTHESIS PROTEIN FOL1"/>
    <property type="match status" value="1"/>
</dbReference>
<evidence type="ECO:0000256" key="12">
    <source>
        <dbReference type="RuleBase" id="RU361205"/>
    </source>
</evidence>
<keyword evidence="8 12" id="KW-0479">Metal-binding</keyword>
<dbReference type="FunFam" id="3.20.20.20:FF:000006">
    <property type="entry name" value="Dihydropteroate synthase"/>
    <property type="match status" value="1"/>
</dbReference>
<evidence type="ECO:0000256" key="3">
    <source>
        <dbReference type="ARBA" id="ARBA00004763"/>
    </source>
</evidence>
<dbReference type="AlphaFoldDB" id="A0A1H8KR87"/>
<dbReference type="EMBL" id="FOCM01000008">
    <property type="protein sequence ID" value="SEN95397.1"/>
    <property type="molecule type" value="Genomic_DNA"/>
</dbReference>
<accession>A0A1H8KR87</accession>
<protein>
    <recommendedName>
        <fullName evidence="6 12">Dihydropteroate synthase</fullName>
        <shortName evidence="12">DHPS</shortName>
        <ecNumber evidence="5 12">2.5.1.15</ecNumber>
    </recommendedName>
    <alternativeName>
        <fullName evidence="11 12">Dihydropteroate pyrophosphorylase</fullName>
    </alternativeName>
</protein>
<keyword evidence="7 12" id="KW-0808">Transferase</keyword>
<dbReference type="InterPro" id="IPR006390">
    <property type="entry name" value="DHP_synth_dom"/>
</dbReference>
<comment type="pathway">
    <text evidence="3 12">Cofactor biosynthesis; tetrahydrofolate biosynthesis; 7,8-dihydrofolate from 2-amino-4-hydroxy-6-hydroxymethyl-7,8-dihydropteridine diphosphate and 4-aminobenzoate: step 1/2.</text>
</comment>
<dbReference type="InterPro" id="IPR045031">
    <property type="entry name" value="DHP_synth-like"/>
</dbReference>
<evidence type="ECO:0000259" key="13">
    <source>
        <dbReference type="PROSITE" id="PS50972"/>
    </source>
</evidence>
<dbReference type="EC" id="2.5.1.15" evidence="5 12"/>
<dbReference type="CDD" id="cd00739">
    <property type="entry name" value="DHPS"/>
    <property type="match status" value="1"/>
</dbReference>
<name>A0A1H8KR87_9RHOB</name>
<keyword evidence="10 12" id="KW-0289">Folate biosynthesis</keyword>
<evidence type="ECO:0000256" key="2">
    <source>
        <dbReference type="ARBA" id="ARBA00001946"/>
    </source>
</evidence>
<dbReference type="InterPro" id="IPR000489">
    <property type="entry name" value="Pterin-binding_dom"/>
</dbReference>
<dbReference type="RefSeq" id="WP_091846378.1">
    <property type="nucleotide sequence ID" value="NZ_FOCM01000008.1"/>
</dbReference>
<dbReference type="GO" id="GO:0046654">
    <property type="term" value="P:tetrahydrofolate biosynthetic process"/>
    <property type="evidence" value="ECO:0007669"/>
    <property type="project" value="UniProtKB-UniPathway"/>
</dbReference>
<dbReference type="GO" id="GO:0046872">
    <property type="term" value="F:metal ion binding"/>
    <property type="evidence" value="ECO:0007669"/>
    <property type="project" value="UniProtKB-KW"/>
</dbReference>
<evidence type="ECO:0000256" key="8">
    <source>
        <dbReference type="ARBA" id="ARBA00022723"/>
    </source>
</evidence>
<dbReference type="NCBIfam" id="TIGR01496">
    <property type="entry name" value="DHPS"/>
    <property type="match status" value="1"/>
</dbReference>
<evidence type="ECO:0000256" key="10">
    <source>
        <dbReference type="ARBA" id="ARBA00022909"/>
    </source>
</evidence>
<keyword evidence="9 12" id="KW-0460">Magnesium</keyword>
<comment type="catalytic activity">
    <reaction evidence="1">
        <text>(7,8-dihydropterin-6-yl)methyl diphosphate + 4-aminobenzoate = 7,8-dihydropteroate + diphosphate</text>
        <dbReference type="Rhea" id="RHEA:19949"/>
        <dbReference type="ChEBI" id="CHEBI:17836"/>
        <dbReference type="ChEBI" id="CHEBI:17839"/>
        <dbReference type="ChEBI" id="CHEBI:33019"/>
        <dbReference type="ChEBI" id="CHEBI:72950"/>
        <dbReference type="EC" id="2.5.1.15"/>
    </reaction>
</comment>
<comment type="function">
    <text evidence="12">Catalyzes the condensation of para-aminobenzoate (pABA) with 6-hydroxymethyl-7,8-dihydropterin diphosphate (DHPt-PP) to form 7,8-dihydropteroate (H2Pte), the immediate precursor of folate derivatives.</text>
</comment>
<gene>
    <name evidence="14" type="ORF">SAMN04488011_10899</name>
</gene>
<evidence type="ECO:0000313" key="15">
    <source>
        <dbReference type="Proteomes" id="UP000199372"/>
    </source>
</evidence>
<sequence>MSYLRPLAQTGPMRPAEALPLAGGWSWFTHVERLSRDSAPEIVPVAELSDDERAPLTAPRAAVAGLSMDTPRIMAILNVTPDSFSDGGLHATGAAAREGATRLIAAGADVLDVGGESTRPGAAEVPIDDEIARVAPAIRAARAEWGGAISIDTRKAPVARAAVEAGATLLNDVSALDFDPAMAPLAAETGLPICLMHAQGGPETMQADPRYDDVLLDVYDTLAARRDAAIAAGIAADRIVLDPGIGFGKTLEHNLALLNGLSLFHGLGCPILLGASRKRFIGTLSGVDDAAARMPGSLAVALAAVAQGVQILRVHDMAETRQALTVWRAVEKGHR</sequence>
<dbReference type="PROSITE" id="PS50972">
    <property type="entry name" value="PTERIN_BINDING"/>
    <property type="match status" value="1"/>
</dbReference>
<dbReference type="PANTHER" id="PTHR20941">
    <property type="entry name" value="FOLATE SYNTHESIS PROTEINS"/>
    <property type="match status" value="1"/>
</dbReference>
<dbReference type="PROSITE" id="PS00793">
    <property type="entry name" value="DHPS_2"/>
    <property type="match status" value="1"/>
</dbReference>
<dbReference type="PROSITE" id="PS00792">
    <property type="entry name" value="DHPS_1"/>
    <property type="match status" value="1"/>
</dbReference>
<dbReference type="Proteomes" id="UP000199372">
    <property type="component" value="Unassembled WGS sequence"/>
</dbReference>